<evidence type="ECO:0000313" key="2">
    <source>
        <dbReference type="EMBL" id="CAL1381517.1"/>
    </source>
</evidence>
<evidence type="ECO:0000256" key="1">
    <source>
        <dbReference type="SAM" id="MobiDB-lite"/>
    </source>
</evidence>
<dbReference type="Proteomes" id="UP001497516">
    <property type="component" value="Chromosome 4"/>
</dbReference>
<keyword evidence="3" id="KW-1185">Reference proteome</keyword>
<sequence length="150" mass="16783">MTRSNPTPLVLLDEDINRTLRLLARERELAEARRRSERGGQQLGSGVSGEVVEEVEVEPVIEEEMVEKQRQDGAAQVRHMNEEAGEEGAPRTMGVLYGPKAGRHSIAYHTSSGGGKQFRDQAALVTMIQNNALFHDHESKSPREHVQRFL</sequence>
<organism evidence="2 3">
    <name type="scientific">Linum trigynum</name>
    <dbReference type="NCBI Taxonomy" id="586398"/>
    <lineage>
        <taxon>Eukaryota</taxon>
        <taxon>Viridiplantae</taxon>
        <taxon>Streptophyta</taxon>
        <taxon>Embryophyta</taxon>
        <taxon>Tracheophyta</taxon>
        <taxon>Spermatophyta</taxon>
        <taxon>Magnoliopsida</taxon>
        <taxon>eudicotyledons</taxon>
        <taxon>Gunneridae</taxon>
        <taxon>Pentapetalae</taxon>
        <taxon>rosids</taxon>
        <taxon>fabids</taxon>
        <taxon>Malpighiales</taxon>
        <taxon>Linaceae</taxon>
        <taxon>Linum</taxon>
    </lineage>
</organism>
<name>A0AAV2E760_9ROSI</name>
<dbReference type="EMBL" id="OZ034817">
    <property type="protein sequence ID" value="CAL1381517.1"/>
    <property type="molecule type" value="Genomic_DNA"/>
</dbReference>
<reference evidence="2 3" key="1">
    <citation type="submission" date="2024-04" db="EMBL/GenBank/DDBJ databases">
        <authorList>
            <person name="Fracassetti M."/>
        </authorList>
    </citation>
    <scope>NUCLEOTIDE SEQUENCE [LARGE SCALE GENOMIC DNA]</scope>
</reference>
<dbReference type="AlphaFoldDB" id="A0AAV2E760"/>
<gene>
    <name evidence="2" type="ORF">LTRI10_LOCUS22893</name>
</gene>
<accession>A0AAV2E760</accession>
<protein>
    <submittedName>
        <fullName evidence="2">Uncharacterized protein</fullName>
    </submittedName>
</protein>
<evidence type="ECO:0000313" key="3">
    <source>
        <dbReference type="Proteomes" id="UP001497516"/>
    </source>
</evidence>
<proteinExistence type="predicted"/>
<feature type="region of interest" description="Disordered" evidence="1">
    <location>
        <begin position="31"/>
        <end position="51"/>
    </location>
</feature>